<keyword evidence="2" id="KW-1133">Transmembrane helix</keyword>
<dbReference type="Pfam" id="PF05545">
    <property type="entry name" value="FixQ"/>
    <property type="match status" value="1"/>
</dbReference>
<dbReference type="AlphaFoldDB" id="A0A2R4XIC7"/>
<keyword evidence="2" id="KW-0472">Membrane</keyword>
<dbReference type="InterPro" id="IPR008621">
    <property type="entry name" value="Cbb3-typ_cyt_oxidase_comp"/>
</dbReference>
<evidence type="ECO:0000256" key="2">
    <source>
        <dbReference type="SAM" id="Phobius"/>
    </source>
</evidence>
<organism evidence="3 4">
    <name type="scientific">Orrella marina</name>
    <dbReference type="NCBI Taxonomy" id="2163011"/>
    <lineage>
        <taxon>Bacteria</taxon>
        <taxon>Pseudomonadati</taxon>
        <taxon>Pseudomonadota</taxon>
        <taxon>Betaproteobacteria</taxon>
        <taxon>Burkholderiales</taxon>
        <taxon>Alcaligenaceae</taxon>
        <taxon>Orrella</taxon>
    </lineage>
</organism>
<dbReference type="CDD" id="cd01324">
    <property type="entry name" value="cbb3_Oxidase_CcoQ"/>
    <property type="match status" value="1"/>
</dbReference>
<name>A0A2R4XIC7_9BURK</name>
<dbReference type="KEGG" id="boz:DBV39_07300"/>
<dbReference type="Proteomes" id="UP000244571">
    <property type="component" value="Chromosome"/>
</dbReference>
<protein>
    <submittedName>
        <fullName evidence="3">CcoQ/FixQ family Cbb3-type cytochrome c oxidase assembly chaperone</fullName>
    </submittedName>
</protein>
<reference evidence="3 4" key="1">
    <citation type="submission" date="2018-04" db="EMBL/GenBank/DDBJ databases">
        <title>Bordetella sp. HZ20 isolated from seawater.</title>
        <authorList>
            <person name="Sun C."/>
        </authorList>
    </citation>
    <scope>NUCLEOTIDE SEQUENCE [LARGE SCALE GENOMIC DNA]</scope>
    <source>
        <strain evidence="3 4">HZ20</strain>
    </source>
</reference>
<sequence length="60" mass="6778">MAILNAIATILAMVLFFGIVWWAFSARRKKDNEQAANLPFDLPDEATQAKQTKDDEVKKP</sequence>
<evidence type="ECO:0000313" key="4">
    <source>
        <dbReference type="Proteomes" id="UP000244571"/>
    </source>
</evidence>
<feature type="region of interest" description="Disordered" evidence="1">
    <location>
        <begin position="35"/>
        <end position="60"/>
    </location>
</feature>
<feature type="compositionally biased region" description="Basic and acidic residues" evidence="1">
    <location>
        <begin position="51"/>
        <end position="60"/>
    </location>
</feature>
<proteinExistence type="predicted"/>
<dbReference type="RefSeq" id="WP_108620974.1">
    <property type="nucleotide sequence ID" value="NZ_CP028901.1"/>
</dbReference>
<evidence type="ECO:0000313" key="3">
    <source>
        <dbReference type="EMBL" id="AWB33545.1"/>
    </source>
</evidence>
<evidence type="ECO:0000256" key="1">
    <source>
        <dbReference type="SAM" id="MobiDB-lite"/>
    </source>
</evidence>
<keyword evidence="2" id="KW-0812">Transmembrane</keyword>
<gene>
    <name evidence="3" type="ORF">DBV39_07300</name>
</gene>
<dbReference type="OrthoDB" id="8604580at2"/>
<feature type="transmembrane region" description="Helical" evidence="2">
    <location>
        <begin position="6"/>
        <end position="24"/>
    </location>
</feature>
<keyword evidence="4" id="KW-1185">Reference proteome</keyword>
<accession>A0A2R4XIC7</accession>
<dbReference type="EMBL" id="CP028901">
    <property type="protein sequence ID" value="AWB33545.1"/>
    <property type="molecule type" value="Genomic_DNA"/>
</dbReference>